<name>A0A3A3EGP4_9GAMM</name>
<gene>
    <name evidence="4" type="ORF">D4741_12970</name>
</gene>
<dbReference type="SUPFAM" id="SSF82171">
    <property type="entry name" value="DPP6 N-terminal domain-like"/>
    <property type="match status" value="1"/>
</dbReference>
<feature type="domain" description="Peptidase S9 prolyl oligopeptidase catalytic" evidence="3">
    <location>
        <begin position="431"/>
        <end position="646"/>
    </location>
</feature>
<dbReference type="InterPro" id="IPR029058">
    <property type="entry name" value="AB_hydrolase_fold"/>
</dbReference>
<accession>A0A3A3EGP4</accession>
<evidence type="ECO:0000256" key="1">
    <source>
        <dbReference type="ARBA" id="ARBA00022801"/>
    </source>
</evidence>
<dbReference type="EMBL" id="QYSE01000003">
    <property type="protein sequence ID" value="RJF34306.1"/>
    <property type="molecule type" value="Genomic_DNA"/>
</dbReference>
<feature type="chain" id="PRO_5017196076" evidence="2">
    <location>
        <begin position="22"/>
        <end position="646"/>
    </location>
</feature>
<sequence>MKIIWFLLLSSLISVSMDVSAKAQDIAIEDFFKTPKFSNLQLSPNGKYLAVLSPINERRNIVVMEVDRFKNARPITKFDEQDINSFSWANDDDIIFTLDSNGNEAFSIYAIDAHNKRAKVIQLVGSKVGASGIRSASVVHLLPDDPKHILVQYNGRNIVAPDLYKLPLDSRWDRKHERNYKMDLIAKNPGNVQGWMLDHDGEVRGALAIEGLKGTLLYKGKGEEKFKVLREYNAEEANIEPLAFDFDNKKLFVASDLDRDTKAIFYFDPETNKLGEQIFAHDNVDVTSLSFSRKRKKLTAISYFDKYPEEVYFDEQTAKMMTSLKQAFTDKVVTITSRSDDEVLNIVYAASDTDPGQYYLYNQNDNSLKALLSPMSWIDPKAMSPMQPIEFKSRDGLTLNGYLTIPKNSSGKALPLIVNPHGGPFGIRDYWGFNPEAQFFASRGYATVQVNFRGSGGYGRKFQQAGYGGKWGAEMQNDITDTVNYLVSEGIVDANKVCIYGASYGGYATVAGLAFTPELYKCGIDYVGVTDVSLLFETLPKHWESQREVLEMQIGDPSDEALMKRMSPLQHVDKIKAPLMIVQGAKDPRVVKQHATDLRDALAKKGVILSDDEWIMKENEGHGFQKQENKVELYTKMEKFLARYLK</sequence>
<dbReference type="Gene3D" id="2.120.10.30">
    <property type="entry name" value="TolB, C-terminal domain"/>
    <property type="match status" value="1"/>
</dbReference>
<dbReference type="InterPro" id="IPR011042">
    <property type="entry name" value="6-blade_b-propeller_TolB-like"/>
</dbReference>
<evidence type="ECO:0000313" key="5">
    <source>
        <dbReference type="Proteomes" id="UP000265938"/>
    </source>
</evidence>
<comment type="caution">
    <text evidence="4">The sequence shown here is derived from an EMBL/GenBank/DDBJ whole genome shotgun (WGS) entry which is preliminary data.</text>
</comment>
<dbReference type="PANTHER" id="PTHR42776">
    <property type="entry name" value="SERINE PEPTIDASE S9 FAMILY MEMBER"/>
    <property type="match status" value="1"/>
</dbReference>
<dbReference type="Gene3D" id="3.40.50.1820">
    <property type="entry name" value="alpha/beta hydrolase"/>
    <property type="match status" value="1"/>
</dbReference>
<dbReference type="Pfam" id="PF00326">
    <property type="entry name" value="Peptidase_S9"/>
    <property type="match status" value="1"/>
</dbReference>
<organism evidence="4 5">
    <name type="scientific">Pseudoalteromonas gelatinilytica</name>
    <dbReference type="NCBI Taxonomy" id="1703256"/>
    <lineage>
        <taxon>Bacteria</taxon>
        <taxon>Pseudomonadati</taxon>
        <taxon>Pseudomonadota</taxon>
        <taxon>Gammaproteobacteria</taxon>
        <taxon>Alteromonadales</taxon>
        <taxon>Pseudoalteromonadaceae</taxon>
        <taxon>Pseudoalteromonas</taxon>
    </lineage>
</organism>
<evidence type="ECO:0000256" key="2">
    <source>
        <dbReference type="SAM" id="SignalP"/>
    </source>
</evidence>
<dbReference type="GO" id="GO:0006508">
    <property type="term" value="P:proteolysis"/>
    <property type="evidence" value="ECO:0007669"/>
    <property type="project" value="InterPro"/>
</dbReference>
<dbReference type="Proteomes" id="UP000265938">
    <property type="component" value="Unassembled WGS sequence"/>
</dbReference>
<feature type="signal peptide" evidence="2">
    <location>
        <begin position="1"/>
        <end position="21"/>
    </location>
</feature>
<dbReference type="InterPro" id="IPR002470">
    <property type="entry name" value="Peptidase_S9A"/>
</dbReference>
<evidence type="ECO:0000313" key="4">
    <source>
        <dbReference type="EMBL" id="RJF34306.1"/>
    </source>
</evidence>
<proteinExistence type="predicted"/>
<dbReference type="GO" id="GO:0004252">
    <property type="term" value="F:serine-type endopeptidase activity"/>
    <property type="evidence" value="ECO:0007669"/>
    <property type="project" value="InterPro"/>
</dbReference>
<dbReference type="PANTHER" id="PTHR42776:SF27">
    <property type="entry name" value="DIPEPTIDYL PEPTIDASE FAMILY MEMBER 6"/>
    <property type="match status" value="1"/>
</dbReference>
<dbReference type="SUPFAM" id="SSF53474">
    <property type="entry name" value="alpha/beta-Hydrolases"/>
    <property type="match status" value="1"/>
</dbReference>
<keyword evidence="1" id="KW-0378">Hydrolase</keyword>
<reference evidence="4 5" key="1">
    <citation type="submission" date="2018-09" db="EMBL/GenBank/DDBJ databases">
        <title>Identification of marine bacteria producing industrial enzymes.</title>
        <authorList>
            <person name="Cheng T.H."/>
            <person name="Saidin J."/>
            <person name="Muhd D.D."/>
            <person name="Isa M.N.M."/>
            <person name="Bakar M.F.A."/>
            <person name="Ismail N."/>
        </authorList>
    </citation>
    <scope>NUCLEOTIDE SEQUENCE [LARGE SCALE GENOMIC DNA]</scope>
    <source>
        <strain evidence="4 5">MNAD 1.6</strain>
    </source>
</reference>
<dbReference type="RefSeq" id="WP_119853305.1">
    <property type="nucleotide sequence ID" value="NZ_QYSE01000003.1"/>
</dbReference>
<keyword evidence="2" id="KW-0732">Signal</keyword>
<dbReference type="PRINTS" id="PR00862">
    <property type="entry name" value="PROLIGOPTASE"/>
</dbReference>
<protein>
    <submittedName>
        <fullName evidence="4">S9 family peptidase</fullName>
    </submittedName>
</protein>
<evidence type="ECO:0000259" key="3">
    <source>
        <dbReference type="Pfam" id="PF00326"/>
    </source>
</evidence>
<dbReference type="InterPro" id="IPR001375">
    <property type="entry name" value="Peptidase_S9_cat"/>
</dbReference>
<dbReference type="AlphaFoldDB" id="A0A3A3EGP4"/>